<dbReference type="Pfam" id="PF14845">
    <property type="entry name" value="Glycohydro_20b2"/>
    <property type="match status" value="1"/>
</dbReference>
<dbReference type="InterPro" id="IPR025705">
    <property type="entry name" value="Beta_hexosaminidase_sua/sub"/>
</dbReference>
<keyword evidence="5 6" id="KW-0326">Glycosidase</keyword>
<dbReference type="EC" id="3.2.1.52" evidence="6"/>
<comment type="catalytic activity">
    <reaction evidence="1 6">
        <text>Hydrolysis of terminal non-reducing N-acetyl-D-hexosamine residues in N-acetyl-beta-D-hexosaminides.</text>
        <dbReference type="EC" id="3.2.1.52"/>
    </reaction>
</comment>
<dbReference type="PRINTS" id="PR00738">
    <property type="entry name" value="GLHYDRLASE20"/>
</dbReference>
<comment type="similarity">
    <text evidence="2 6">Belongs to the glycosyl hydrolase 20 family.</text>
</comment>
<reference evidence="10 11" key="1">
    <citation type="submission" date="2024-08" db="EMBL/GenBank/DDBJ databases">
        <authorList>
            <person name="Cucini C."/>
            <person name="Frati F."/>
        </authorList>
    </citation>
    <scope>NUCLEOTIDE SEQUENCE [LARGE SCALE GENOMIC DNA]</scope>
</reference>
<feature type="signal peptide" evidence="7">
    <location>
        <begin position="1"/>
        <end position="24"/>
    </location>
</feature>
<comment type="caution">
    <text evidence="10">The sequence shown here is derived from an EMBL/GenBank/DDBJ whole genome shotgun (WGS) entry which is preliminary data.</text>
</comment>
<dbReference type="EMBL" id="CAXLJM020000161">
    <property type="protein sequence ID" value="CAL8144537.1"/>
    <property type="molecule type" value="Genomic_DNA"/>
</dbReference>
<evidence type="ECO:0000313" key="10">
    <source>
        <dbReference type="EMBL" id="CAL8144537.1"/>
    </source>
</evidence>
<dbReference type="InterPro" id="IPR017853">
    <property type="entry name" value="GH"/>
</dbReference>
<gene>
    <name evidence="10" type="ORF">ODALV1_LOCUS30221</name>
</gene>
<sequence length="566" mass="65179">MKFLIKSALLHILVLLLVYNLSNCVNGHDDSVTRQLQRPGPQYYPSRGEPWPKPQLRNLYNDSIMIIRPPIFRFKVLRYTCDMVEDALKRYYSIILKTVSHSAPIVNLANAKHNKSWKSDPGFKGYLDVLQVDLMAPCESMPHESMDEAYEIKIGTSGFEGTGLLTASSNWGILRGLETFVQLLYPADDFSSIQIKTTLILDYPRFSYRSVLLDTSRHFLSMKILKQNLDLMAFNKYNVFHWHIVDDQSFPYQSRKFPQLSDKGAYQPYTHVYTQQNIAEIIEYARLRGIRVVAEFDTPGHTQAWGPAIPGLLTPCYNKEGQPDGTFGPIDPTNEKNFEFIHSFFEEVVSVFPDKYLHLGGDEVYYDCWKSSPLIAAFMAQQNMTDYAEVEQYYMQRLVNIVQSYPKNSSYIVWQETIDNGVQVKKDAIVHVWKNVNVPQEMSHVTSLGYKTLFSSCWYLNKISYGIDWTTYYDCDPQNFNGTNAQKRLVLGGGPAMWTEYVDSANIIARLWPRASLPAERLWSDANVRNKSDAARRLEEHRCRLLKRGYQLQPPNGPGFCGVEWD</sequence>
<feature type="domain" description="Glycoside hydrolase family 20 catalytic" evidence="8">
    <location>
        <begin position="206"/>
        <end position="525"/>
    </location>
</feature>
<dbReference type="CDD" id="cd06562">
    <property type="entry name" value="GH20_HexA_HexB-like"/>
    <property type="match status" value="1"/>
</dbReference>
<evidence type="ECO:0000256" key="2">
    <source>
        <dbReference type="ARBA" id="ARBA00006285"/>
    </source>
</evidence>
<dbReference type="SUPFAM" id="SSF55545">
    <property type="entry name" value="beta-N-acetylhexosaminidase-like domain"/>
    <property type="match status" value="1"/>
</dbReference>
<evidence type="ECO:0000256" key="4">
    <source>
        <dbReference type="ARBA" id="ARBA00023180"/>
    </source>
</evidence>
<feature type="domain" description="Beta-hexosaminidase eukaryotic type N-terminal" evidence="9">
    <location>
        <begin position="50"/>
        <end position="183"/>
    </location>
</feature>
<keyword evidence="7" id="KW-0732">Signal</keyword>
<evidence type="ECO:0000259" key="9">
    <source>
        <dbReference type="Pfam" id="PF14845"/>
    </source>
</evidence>
<dbReference type="InterPro" id="IPR029018">
    <property type="entry name" value="Hex-like_dom2"/>
</dbReference>
<protein>
    <recommendedName>
        <fullName evidence="6">Beta-hexosaminidase</fullName>
        <ecNumber evidence="6">3.2.1.52</ecNumber>
    </recommendedName>
</protein>
<dbReference type="Gene3D" id="3.30.379.10">
    <property type="entry name" value="Chitobiase/beta-hexosaminidase domain 2-like"/>
    <property type="match status" value="1"/>
</dbReference>
<evidence type="ECO:0000256" key="7">
    <source>
        <dbReference type="SAM" id="SignalP"/>
    </source>
</evidence>
<evidence type="ECO:0000313" key="11">
    <source>
        <dbReference type="Proteomes" id="UP001642540"/>
    </source>
</evidence>
<dbReference type="Gene3D" id="3.20.20.80">
    <property type="entry name" value="Glycosidases"/>
    <property type="match status" value="1"/>
</dbReference>
<evidence type="ECO:0000256" key="5">
    <source>
        <dbReference type="ARBA" id="ARBA00023295"/>
    </source>
</evidence>
<dbReference type="InterPro" id="IPR029019">
    <property type="entry name" value="HEX_eukaryotic_N"/>
</dbReference>
<feature type="chain" id="PRO_5046223912" description="Beta-hexosaminidase" evidence="7">
    <location>
        <begin position="25"/>
        <end position="566"/>
    </location>
</feature>
<accession>A0ABP1S628</accession>
<name>A0ABP1S628_9HEXA</name>
<evidence type="ECO:0000259" key="8">
    <source>
        <dbReference type="Pfam" id="PF00728"/>
    </source>
</evidence>
<evidence type="ECO:0000256" key="3">
    <source>
        <dbReference type="ARBA" id="ARBA00022801"/>
    </source>
</evidence>
<evidence type="ECO:0000256" key="1">
    <source>
        <dbReference type="ARBA" id="ARBA00001231"/>
    </source>
</evidence>
<evidence type="ECO:0000256" key="6">
    <source>
        <dbReference type="PIRNR" id="PIRNR001093"/>
    </source>
</evidence>
<proteinExistence type="inferred from homology"/>
<dbReference type="InterPro" id="IPR015883">
    <property type="entry name" value="Glyco_hydro_20_cat"/>
</dbReference>
<keyword evidence="3 6" id="KW-0378">Hydrolase</keyword>
<dbReference type="PANTHER" id="PTHR22600:SF21">
    <property type="entry name" value="BETA-HEXOSAMINIDASE A"/>
    <property type="match status" value="1"/>
</dbReference>
<dbReference type="PIRSF" id="PIRSF001093">
    <property type="entry name" value="B-hxosamndse_ab_euk"/>
    <property type="match status" value="1"/>
</dbReference>
<dbReference type="PANTHER" id="PTHR22600">
    <property type="entry name" value="BETA-HEXOSAMINIDASE"/>
    <property type="match status" value="1"/>
</dbReference>
<organism evidence="10 11">
    <name type="scientific">Orchesella dallaii</name>
    <dbReference type="NCBI Taxonomy" id="48710"/>
    <lineage>
        <taxon>Eukaryota</taxon>
        <taxon>Metazoa</taxon>
        <taxon>Ecdysozoa</taxon>
        <taxon>Arthropoda</taxon>
        <taxon>Hexapoda</taxon>
        <taxon>Collembola</taxon>
        <taxon>Entomobryomorpha</taxon>
        <taxon>Entomobryoidea</taxon>
        <taxon>Orchesellidae</taxon>
        <taxon>Orchesellinae</taxon>
        <taxon>Orchesella</taxon>
    </lineage>
</organism>
<dbReference type="Proteomes" id="UP001642540">
    <property type="component" value="Unassembled WGS sequence"/>
</dbReference>
<keyword evidence="4" id="KW-0325">Glycoprotein</keyword>
<dbReference type="Pfam" id="PF00728">
    <property type="entry name" value="Glyco_hydro_20"/>
    <property type="match status" value="1"/>
</dbReference>
<keyword evidence="11" id="KW-1185">Reference proteome</keyword>
<dbReference type="SUPFAM" id="SSF51445">
    <property type="entry name" value="(Trans)glycosidases"/>
    <property type="match status" value="1"/>
</dbReference>